<proteinExistence type="predicted"/>
<dbReference type="EMBL" id="SDMK01000002">
    <property type="protein sequence ID" value="RXS95052.1"/>
    <property type="molecule type" value="Genomic_DNA"/>
</dbReference>
<dbReference type="Pfam" id="PF11175">
    <property type="entry name" value="DUF2961"/>
    <property type="match status" value="1"/>
</dbReference>
<dbReference type="RefSeq" id="WP_129208221.1">
    <property type="nucleotide sequence ID" value="NZ_BMGU01000003.1"/>
</dbReference>
<dbReference type="OrthoDB" id="2518538at2"/>
<gene>
    <name evidence="2" type="ORF">ESZ00_10535</name>
</gene>
<dbReference type="InterPro" id="IPR021345">
    <property type="entry name" value="DUF2961"/>
</dbReference>
<evidence type="ECO:0000256" key="1">
    <source>
        <dbReference type="SAM" id="SignalP"/>
    </source>
</evidence>
<sequence>MKRFLPWLLFIATTFALRGFGQTAFPDLTQQQTYTLHRASSMEKTGGNIDSRAVTPGETLTVLDTDGPGMISHLWFTINDPEPYHLKRIVLRIYWDGETSPSVETPIGDFFGLGFGEYFNWQSEMLSVGSSRALNCFFPMPYRKHARITITNEGKEPIVNFYYNIDYRAYAHPLPADTLYFHAEYRQAQPNHGWTNQWYENGDPNVNYRRNLDGKDNYVWFEAKGHGQYVGVTMSVLQNQDGWWGEGDDMFFVDNDTTPTIVGTGAEDYFLGAWGFGSPFSYQLYGAPVVNRDLAGERQSVYRFHLDSPIPFTKSMKATIEHGHANHRSDNFYSVAYWYQAEPHDPFPPLPPMDDRIPTLQVVGGPGNTGMTEHPASLSPK</sequence>
<evidence type="ECO:0000313" key="3">
    <source>
        <dbReference type="Proteomes" id="UP000290253"/>
    </source>
</evidence>
<feature type="signal peptide" evidence="1">
    <location>
        <begin position="1"/>
        <end position="18"/>
    </location>
</feature>
<name>A0A4Q1SCV9_9BACT</name>
<dbReference type="Proteomes" id="UP000290253">
    <property type="component" value="Unassembled WGS sequence"/>
</dbReference>
<protein>
    <submittedName>
        <fullName evidence="2">DUF2961 domain-containing protein</fullName>
    </submittedName>
</protein>
<dbReference type="AlphaFoldDB" id="A0A4Q1SCV9"/>
<dbReference type="Gene3D" id="2.60.120.1390">
    <property type="match status" value="2"/>
</dbReference>
<keyword evidence="1" id="KW-0732">Signal</keyword>
<keyword evidence="3" id="KW-1185">Reference proteome</keyword>
<comment type="caution">
    <text evidence="2">The sequence shown here is derived from an EMBL/GenBank/DDBJ whole genome shotgun (WGS) entry which is preliminary data.</text>
</comment>
<feature type="chain" id="PRO_5020501188" evidence="1">
    <location>
        <begin position="19"/>
        <end position="381"/>
    </location>
</feature>
<evidence type="ECO:0000313" key="2">
    <source>
        <dbReference type="EMBL" id="RXS95052.1"/>
    </source>
</evidence>
<organism evidence="2 3">
    <name type="scientific">Silvibacterium dinghuense</name>
    <dbReference type="NCBI Taxonomy" id="1560006"/>
    <lineage>
        <taxon>Bacteria</taxon>
        <taxon>Pseudomonadati</taxon>
        <taxon>Acidobacteriota</taxon>
        <taxon>Terriglobia</taxon>
        <taxon>Terriglobales</taxon>
        <taxon>Acidobacteriaceae</taxon>
        <taxon>Silvibacterium</taxon>
    </lineage>
</organism>
<reference evidence="2 3" key="1">
    <citation type="journal article" date="2016" name="Int. J. Syst. Evol. Microbiol.">
        <title>Acidipila dinghuensis sp. nov., an acidobacterium isolated from forest soil.</title>
        <authorList>
            <person name="Jiang Y.W."/>
            <person name="Wang J."/>
            <person name="Chen M.H."/>
            <person name="Lv Y.Y."/>
            <person name="Qiu L.H."/>
        </authorList>
    </citation>
    <scope>NUCLEOTIDE SEQUENCE [LARGE SCALE GENOMIC DNA]</scope>
    <source>
        <strain evidence="2 3">DHOF10</strain>
    </source>
</reference>
<accession>A0A4Q1SCV9</accession>